<dbReference type="EC" id="2.5.1.15" evidence="5"/>
<feature type="domain" description="Pterin-binding" evidence="13">
    <location>
        <begin position="144"/>
        <end position="391"/>
    </location>
</feature>
<evidence type="ECO:0000313" key="15">
    <source>
        <dbReference type="Proteomes" id="UP000593802"/>
    </source>
</evidence>
<gene>
    <name evidence="14" type="ORF">skT53_23660</name>
</gene>
<evidence type="ECO:0000256" key="7">
    <source>
        <dbReference type="ARBA" id="ARBA00022679"/>
    </source>
</evidence>
<comment type="catalytic activity">
    <reaction evidence="1">
        <text>(7,8-dihydropterin-6-yl)methyl diphosphate + 4-aminobenzoate = 7,8-dihydropteroate + diphosphate</text>
        <dbReference type="Rhea" id="RHEA:19949"/>
        <dbReference type="ChEBI" id="CHEBI:17836"/>
        <dbReference type="ChEBI" id="CHEBI:17839"/>
        <dbReference type="ChEBI" id="CHEBI:33019"/>
        <dbReference type="ChEBI" id="CHEBI:72950"/>
        <dbReference type="EC" id="2.5.1.15"/>
    </reaction>
</comment>
<dbReference type="NCBIfam" id="TIGR01496">
    <property type="entry name" value="DHPS"/>
    <property type="match status" value="1"/>
</dbReference>
<keyword evidence="9" id="KW-0460">Magnesium</keyword>
<comment type="cofactor">
    <cofactor evidence="2">
        <name>Mg(2+)</name>
        <dbReference type="ChEBI" id="CHEBI:18420"/>
    </cofactor>
</comment>
<keyword evidence="8" id="KW-0479">Metal-binding</keyword>
<dbReference type="SUPFAM" id="SSF51717">
    <property type="entry name" value="Dihydropteroate synthetase-like"/>
    <property type="match status" value="1"/>
</dbReference>
<dbReference type="InterPro" id="IPR011005">
    <property type="entry name" value="Dihydropteroate_synth-like_sf"/>
</dbReference>
<dbReference type="CDD" id="cd00739">
    <property type="entry name" value="DHPS"/>
    <property type="match status" value="1"/>
</dbReference>
<dbReference type="PANTHER" id="PTHR20941">
    <property type="entry name" value="FOLATE SYNTHESIS PROTEINS"/>
    <property type="match status" value="1"/>
</dbReference>
<comment type="similarity">
    <text evidence="4">Belongs to the DHPS family.</text>
</comment>
<keyword evidence="15" id="KW-1185">Reference proteome</keyword>
<evidence type="ECO:0000256" key="5">
    <source>
        <dbReference type="ARBA" id="ARBA00012458"/>
    </source>
</evidence>
<evidence type="ECO:0000259" key="13">
    <source>
        <dbReference type="PROSITE" id="PS50972"/>
    </source>
</evidence>
<dbReference type="Proteomes" id="UP000593802">
    <property type="component" value="Chromosome"/>
</dbReference>
<evidence type="ECO:0000256" key="4">
    <source>
        <dbReference type="ARBA" id="ARBA00009503"/>
    </source>
</evidence>
<dbReference type="GO" id="GO:0046872">
    <property type="term" value="F:metal ion binding"/>
    <property type="evidence" value="ECO:0007669"/>
    <property type="project" value="UniProtKB-KW"/>
</dbReference>
<dbReference type="PROSITE" id="PS00792">
    <property type="entry name" value="DHPS_1"/>
    <property type="match status" value="1"/>
</dbReference>
<dbReference type="AlphaFoldDB" id="A0A7I8DHS3"/>
<evidence type="ECO:0000256" key="1">
    <source>
        <dbReference type="ARBA" id="ARBA00000012"/>
    </source>
</evidence>
<dbReference type="GO" id="GO:0004156">
    <property type="term" value="F:dihydropteroate synthase activity"/>
    <property type="evidence" value="ECO:0007669"/>
    <property type="project" value="UniProtKB-EC"/>
</dbReference>
<dbReference type="KEGG" id="eff:skT53_23660"/>
<evidence type="ECO:0000313" key="14">
    <source>
        <dbReference type="EMBL" id="BCJ87381.1"/>
    </source>
</evidence>
<sequence length="397" mass="43587">MEFNPYLVHIESEQHLLQEMRQIGSTETGNHIMVKKGQTVVIRVDNVGLKAANLLKQEMLAVGGDAAVHRDVAALSIERSSMLLMGTKRQFELLLPKLKLQPFGLKRLAVEMEEVLVQAGERSAHKRKGSLVCGSFELPLGERTLIMGILNITPDSFSDGGRYMNLEAAVEHAHRLTEDGADILDVGGESTRPGHQPVDEEEELRRVIPVVERLAKEVKLPISIDTYKSKVAKEAVQAGAHIVNDIWGFKIDPDMARVCAELDVPVIVMHNRAEPFETDVMNGLIREMRESVALGLAAGVKKERMILDPGIGFGKTYEDNLLVLRHLADFCGLGFPVLLGTSRKSVIGHCLGLPVEERMEGTAATVALGIANGADIVRVHDVKQIKRVALMTDALVR</sequence>
<dbReference type="PROSITE" id="PS50972">
    <property type="entry name" value="PTERIN_BINDING"/>
    <property type="match status" value="1"/>
</dbReference>
<comment type="pathway">
    <text evidence="3">Cofactor biosynthesis; tetrahydrofolate biosynthesis; 7,8-dihydrofolate from 2-amino-4-hydroxy-6-hydroxymethyl-7,8-dihydropteridine diphosphate and 4-aminobenzoate: step 1/2.</text>
</comment>
<dbReference type="GO" id="GO:0046656">
    <property type="term" value="P:folic acid biosynthetic process"/>
    <property type="evidence" value="ECO:0007669"/>
    <property type="project" value="UniProtKB-KW"/>
</dbReference>
<dbReference type="InterPro" id="IPR000489">
    <property type="entry name" value="Pterin-binding_dom"/>
</dbReference>
<dbReference type="EMBL" id="AP023366">
    <property type="protein sequence ID" value="BCJ87381.1"/>
    <property type="molecule type" value="Genomic_DNA"/>
</dbReference>
<evidence type="ECO:0000256" key="2">
    <source>
        <dbReference type="ARBA" id="ARBA00001946"/>
    </source>
</evidence>
<dbReference type="GO" id="GO:0046654">
    <property type="term" value="P:tetrahydrofolate biosynthetic process"/>
    <property type="evidence" value="ECO:0007669"/>
    <property type="project" value="UniProtKB-UniPathway"/>
</dbReference>
<dbReference type="UniPathway" id="UPA00077">
    <property type="reaction ID" value="UER00156"/>
</dbReference>
<dbReference type="InterPro" id="IPR006390">
    <property type="entry name" value="DHP_synth_dom"/>
</dbReference>
<dbReference type="GO" id="GO:0005829">
    <property type="term" value="C:cytosol"/>
    <property type="evidence" value="ECO:0007669"/>
    <property type="project" value="TreeGrafter"/>
</dbReference>
<reference evidence="14 15" key="1">
    <citation type="submission" date="2020-08" db="EMBL/GenBank/DDBJ databases">
        <title>Complete Genome Sequence of Effusibacillus dendaii Strain skT53, Isolated from Farmland soil.</title>
        <authorList>
            <person name="Konishi T."/>
            <person name="Kawasaki H."/>
        </authorList>
    </citation>
    <scope>NUCLEOTIDE SEQUENCE [LARGE SCALE GENOMIC DNA]</scope>
    <source>
        <strain evidence="15">skT53</strain>
    </source>
</reference>
<dbReference type="PANTHER" id="PTHR20941:SF1">
    <property type="entry name" value="FOLIC ACID SYNTHESIS PROTEIN FOL1"/>
    <property type="match status" value="1"/>
</dbReference>
<dbReference type="FunFam" id="3.20.20.20:FF:000006">
    <property type="entry name" value="Dihydropteroate synthase"/>
    <property type="match status" value="1"/>
</dbReference>
<keyword evidence="10" id="KW-0289">Folate biosynthesis</keyword>
<proteinExistence type="inferred from homology"/>
<organism evidence="14 15">
    <name type="scientific">Effusibacillus dendaii</name>
    <dbReference type="NCBI Taxonomy" id="2743772"/>
    <lineage>
        <taxon>Bacteria</taxon>
        <taxon>Bacillati</taxon>
        <taxon>Bacillota</taxon>
        <taxon>Bacilli</taxon>
        <taxon>Bacillales</taxon>
        <taxon>Alicyclobacillaceae</taxon>
        <taxon>Effusibacillus</taxon>
    </lineage>
</organism>
<evidence type="ECO:0000256" key="8">
    <source>
        <dbReference type="ARBA" id="ARBA00022723"/>
    </source>
</evidence>
<keyword evidence="7" id="KW-0808">Transferase</keyword>
<accession>A0A7I8DHS3</accession>
<evidence type="ECO:0000256" key="6">
    <source>
        <dbReference type="ARBA" id="ARBA00016919"/>
    </source>
</evidence>
<dbReference type="InterPro" id="IPR045031">
    <property type="entry name" value="DHP_synth-like"/>
</dbReference>
<protein>
    <recommendedName>
        <fullName evidence="6">Dihydropteroate synthase</fullName>
        <ecNumber evidence="5">2.5.1.15</ecNumber>
    </recommendedName>
    <alternativeName>
        <fullName evidence="11">Dihydropteroate pyrophosphorylase</fullName>
    </alternativeName>
</protein>
<dbReference type="Pfam" id="PF00809">
    <property type="entry name" value="Pterin_bind"/>
    <property type="match status" value="1"/>
</dbReference>
<evidence type="ECO:0000256" key="3">
    <source>
        <dbReference type="ARBA" id="ARBA00004763"/>
    </source>
</evidence>
<dbReference type="PROSITE" id="PS00793">
    <property type="entry name" value="DHPS_2"/>
    <property type="match status" value="1"/>
</dbReference>
<comment type="function">
    <text evidence="12">Catalyzes the condensation of para-aminobenzoate (pABA) with 6-hydroxymethyl-7,8-dihydropterin diphosphate (DHPt-PP) to form 7,8-dihydropteroate (H2Pte), the immediate precursor of folate derivatives.</text>
</comment>
<name>A0A7I8DHS3_9BACL</name>
<evidence type="ECO:0000256" key="9">
    <source>
        <dbReference type="ARBA" id="ARBA00022842"/>
    </source>
</evidence>
<dbReference type="RefSeq" id="WP_200757299.1">
    <property type="nucleotide sequence ID" value="NZ_AP023366.1"/>
</dbReference>
<dbReference type="Gene3D" id="3.20.20.20">
    <property type="entry name" value="Dihydropteroate synthase-like"/>
    <property type="match status" value="1"/>
</dbReference>
<evidence type="ECO:0000256" key="12">
    <source>
        <dbReference type="ARBA" id="ARBA00053449"/>
    </source>
</evidence>
<evidence type="ECO:0000256" key="10">
    <source>
        <dbReference type="ARBA" id="ARBA00022909"/>
    </source>
</evidence>
<evidence type="ECO:0000256" key="11">
    <source>
        <dbReference type="ARBA" id="ARBA00030193"/>
    </source>
</evidence>